<dbReference type="PIRSF" id="PIRSF016482">
    <property type="entry name" value="PilO"/>
    <property type="match status" value="1"/>
</dbReference>
<reference evidence="3 4" key="1">
    <citation type="journal article" date="2022" name="Res Sq">
        <title>Evolution of multicellular longitudinally dividing oral cavity symbionts (Neisseriaceae).</title>
        <authorList>
            <person name="Nyongesa S."/>
            <person name="Weber P."/>
            <person name="Bernet E."/>
            <person name="Pullido F."/>
            <person name="Nieckarz M."/>
            <person name="Delaby M."/>
            <person name="Nieves C."/>
            <person name="Viehboeck T."/>
            <person name="Krause N."/>
            <person name="Rivera-Millot A."/>
            <person name="Nakamura A."/>
            <person name="Vischer N."/>
            <person name="VanNieuwenhze M."/>
            <person name="Brun Y."/>
            <person name="Cava F."/>
            <person name="Bulgheresi S."/>
            <person name="Veyrier F."/>
        </authorList>
    </citation>
    <scope>NUCLEOTIDE SEQUENCE [LARGE SCALE GENOMIC DNA]</scope>
    <source>
        <strain evidence="3 4">SN4</strain>
    </source>
</reference>
<dbReference type="Gene3D" id="3.30.70.60">
    <property type="match status" value="1"/>
</dbReference>
<sequence length="227" mass="24982">MASKSLELNDLYKLNPIAQLGLALGIIVLILGLAYFVFYSGQLDELKVAETEEVKLKEDFESKAKAAAQLPILKKQLEQINTTFAILLKQLPTDAEVPNLLQELHDAASSNGMRLDKVIPQPIVNDGPIDILPYQISLTGSHAQLSQFARDVGKLSRIITLSEMKLEQDKKDKKDKNAPVTQFVLEAKANTYKAVDVNVIDEDKKQASEPKNKKAASNKDAKAEGAK</sequence>
<dbReference type="InterPro" id="IPR014717">
    <property type="entry name" value="Transl_elong_EF1B/ribsomal_bS6"/>
</dbReference>
<keyword evidence="2" id="KW-1133">Transmembrane helix</keyword>
<keyword evidence="2" id="KW-0472">Membrane</keyword>
<dbReference type="PANTHER" id="PTHR39555">
    <property type="entry name" value="FIMBRIAL ASSEMBLY PROTEIN PILO-LIKE PROTEIN-RELATED"/>
    <property type="match status" value="1"/>
</dbReference>
<dbReference type="EMBL" id="CP091511">
    <property type="protein sequence ID" value="UOO90397.1"/>
    <property type="molecule type" value="Genomic_DNA"/>
</dbReference>
<proteinExistence type="predicted"/>
<feature type="transmembrane region" description="Helical" evidence="2">
    <location>
        <begin position="20"/>
        <end position="38"/>
    </location>
</feature>
<feature type="region of interest" description="Disordered" evidence="1">
    <location>
        <begin position="201"/>
        <end position="227"/>
    </location>
</feature>
<evidence type="ECO:0000256" key="2">
    <source>
        <dbReference type="SAM" id="Phobius"/>
    </source>
</evidence>
<protein>
    <submittedName>
        <fullName evidence="3">Type 4a pilus biogenesis protein PilO</fullName>
    </submittedName>
</protein>
<organism evidence="3 4">
    <name type="scientific">Vitreoscilla massiliensis</name>
    <dbReference type="NCBI Taxonomy" id="1689272"/>
    <lineage>
        <taxon>Bacteria</taxon>
        <taxon>Pseudomonadati</taxon>
        <taxon>Pseudomonadota</taxon>
        <taxon>Betaproteobacteria</taxon>
        <taxon>Neisseriales</taxon>
        <taxon>Neisseriaceae</taxon>
        <taxon>Vitreoscilla</taxon>
    </lineage>
</organism>
<dbReference type="InterPro" id="IPR007445">
    <property type="entry name" value="PilO"/>
</dbReference>
<dbReference type="Gene3D" id="1.10.287.540">
    <property type="entry name" value="Helix hairpin bin"/>
    <property type="match status" value="1"/>
</dbReference>
<accession>A0ABY4E3R1</accession>
<evidence type="ECO:0000313" key="3">
    <source>
        <dbReference type="EMBL" id="UOO90397.1"/>
    </source>
</evidence>
<dbReference type="RefSeq" id="WP_058355723.1">
    <property type="nucleotide sequence ID" value="NZ_CABKVG010000008.1"/>
</dbReference>
<keyword evidence="4" id="KW-1185">Reference proteome</keyword>
<keyword evidence="2" id="KW-0812">Transmembrane</keyword>
<dbReference type="PANTHER" id="PTHR39555:SF1">
    <property type="entry name" value="TYPE IV PILUS INNER MEMBRANE COMPONENT PILO"/>
    <property type="match status" value="1"/>
</dbReference>
<evidence type="ECO:0000256" key="1">
    <source>
        <dbReference type="SAM" id="MobiDB-lite"/>
    </source>
</evidence>
<gene>
    <name evidence="3" type="primary">pilO</name>
    <name evidence="3" type="ORF">LVJ82_05305</name>
</gene>
<evidence type="ECO:0000313" key="4">
    <source>
        <dbReference type="Proteomes" id="UP000832011"/>
    </source>
</evidence>
<name>A0ABY4E3R1_9NEIS</name>
<dbReference type="Pfam" id="PF04350">
    <property type="entry name" value="PilO"/>
    <property type="match status" value="1"/>
</dbReference>
<dbReference type="Proteomes" id="UP000832011">
    <property type="component" value="Chromosome"/>
</dbReference>